<evidence type="ECO:0000313" key="2">
    <source>
        <dbReference type="Proteomes" id="UP001212160"/>
    </source>
</evidence>
<proteinExistence type="predicted"/>
<dbReference type="Gene3D" id="3.40.50.720">
    <property type="entry name" value="NAD(P)-binding Rossmann-like Domain"/>
    <property type="match status" value="1"/>
</dbReference>
<protein>
    <submittedName>
        <fullName evidence="1">Uncharacterized protein</fullName>
    </submittedName>
</protein>
<evidence type="ECO:0000313" key="1">
    <source>
        <dbReference type="EMBL" id="MDB8687907.1"/>
    </source>
</evidence>
<reference evidence="1" key="1">
    <citation type="submission" date="2023-01" db="EMBL/GenBank/DDBJ databases">
        <title>Human gut microbiome strain richness.</title>
        <authorList>
            <person name="Chen-Liaw A."/>
        </authorList>
    </citation>
    <scope>NUCLEOTIDE SEQUENCE</scope>
    <source>
        <strain evidence="1">RTP21484st1_H11_RTP21484_190118</strain>
    </source>
</reference>
<dbReference type="EMBL" id="JAQMLA010000054">
    <property type="protein sequence ID" value="MDB8687907.1"/>
    <property type="molecule type" value="Genomic_DNA"/>
</dbReference>
<dbReference type="Proteomes" id="UP001212160">
    <property type="component" value="Unassembled WGS sequence"/>
</dbReference>
<sequence>MKLNTNIQWGEFEKRGFFKINSRIVEVCDLSLETQQEYWRLINKNKNNLDALYYKFKSDENFNKFFSFIRMLGGIEDGINEWTCFEKKYKVNLHNLDKDIKKLKISVFGEPDLKNIAMKELSKQFEVVEDVGGFGILIGRKENILSLLEYNRRLISENVPFLTILMEPFGISLGPLTVPHMTPCLNCIISNKGGSQLENDLEYNKILAALPDGKEKIPLITIDIALKIAEIQVLKYLIRKERNQNSLRLVNNVLEYDLYNDSIVWHPVVKDICCDVCQKISVNSDKWLNIGE</sequence>
<gene>
    <name evidence="1" type="ORF">PNW85_14755</name>
</gene>
<organism evidence="1 2">
    <name type="scientific">Mediterraneibacter gnavus</name>
    <name type="common">Ruminococcus gnavus</name>
    <dbReference type="NCBI Taxonomy" id="33038"/>
    <lineage>
        <taxon>Bacteria</taxon>
        <taxon>Bacillati</taxon>
        <taxon>Bacillota</taxon>
        <taxon>Clostridia</taxon>
        <taxon>Lachnospirales</taxon>
        <taxon>Lachnospiraceae</taxon>
        <taxon>Mediterraneibacter</taxon>
    </lineage>
</organism>
<name>A0AAW6DII3_MEDGN</name>
<dbReference type="AlphaFoldDB" id="A0AAW6DII3"/>
<dbReference type="RefSeq" id="WP_272108070.1">
    <property type="nucleotide sequence ID" value="NZ_JAQMLA010000054.1"/>
</dbReference>
<accession>A0AAW6DII3</accession>
<comment type="caution">
    <text evidence="1">The sequence shown here is derived from an EMBL/GenBank/DDBJ whole genome shotgun (WGS) entry which is preliminary data.</text>
</comment>